<protein>
    <submittedName>
        <fullName evidence="7">Lipopolysaccharide biosynthesis protein</fullName>
    </submittedName>
</protein>
<keyword evidence="3 6" id="KW-0812">Transmembrane</keyword>
<dbReference type="RefSeq" id="WP_377098185.1">
    <property type="nucleotide sequence ID" value="NZ_JBHTHU010000005.1"/>
</dbReference>
<dbReference type="PANTHER" id="PTHR30250:SF11">
    <property type="entry name" value="O-ANTIGEN TRANSPORTER-RELATED"/>
    <property type="match status" value="1"/>
</dbReference>
<evidence type="ECO:0000256" key="1">
    <source>
        <dbReference type="ARBA" id="ARBA00004651"/>
    </source>
</evidence>
<feature type="transmembrane region" description="Helical" evidence="6">
    <location>
        <begin position="157"/>
        <end position="174"/>
    </location>
</feature>
<evidence type="ECO:0000256" key="4">
    <source>
        <dbReference type="ARBA" id="ARBA00022989"/>
    </source>
</evidence>
<keyword evidence="5 6" id="KW-0472">Membrane</keyword>
<keyword evidence="2" id="KW-1003">Cell membrane</keyword>
<feature type="transmembrane region" description="Helical" evidence="6">
    <location>
        <begin position="227"/>
        <end position="245"/>
    </location>
</feature>
<accession>A0ABW2YT78</accession>
<feature type="transmembrane region" description="Helical" evidence="6">
    <location>
        <begin position="7"/>
        <end position="29"/>
    </location>
</feature>
<dbReference type="InterPro" id="IPR050833">
    <property type="entry name" value="Poly_Biosynth_Transport"/>
</dbReference>
<feature type="transmembrane region" description="Helical" evidence="6">
    <location>
        <begin position="375"/>
        <end position="397"/>
    </location>
</feature>
<feature type="transmembrane region" description="Helical" evidence="6">
    <location>
        <begin position="466"/>
        <end position="488"/>
    </location>
</feature>
<proteinExistence type="predicted"/>
<gene>
    <name evidence="7" type="ORF">ACFQZS_05755</name>
</gene>
<evidence type="ECO:0000256" key="2">
    <source>
        <dbReference type="ARBA" id="ARBA00022475"/>
    </source>
</evidence>
<feature type="transmembrane region" description="Helical" evidence="6">
    <location>
        <begin position="304"/>
        <end position="325"/>
    </location>
</feature>
<dbReference type="PANTHER" id="PTHR30250">
    <property type="entry name" value="PST FAMILY PREDICTED COLANIC ACID TRANSPORTER"/>
    <property type="match status" value="1"/>
</dbReference>
<evidence type="ECO:0000313" key="7">
    <source>
        <dbReference type="EMBL" id="MFD0749639.1"/>
    </source>
</evidence>
<feature type="transmembrane region" description="Helical" evidence="6">
    <location>
        <begin position="123"/>
        <end position="145"/>
    </location>
</feature>
<comment type="caution">
    <text evidence="7">The sequence shown here is derived from an EMBL/GenBank/DDBJ whole genome shotgun (WGS) entry which is preliminary data.</text>
</comment>
<name>A0ABW2YT78_9SPHI</name>
<evidence type="ECO:0000256" key="6">
    <source>
        <dbReference type="SAM" id="Phobius"/>
    </source>
</evidence>
<keyword evidence="8" id="KW-1185">Reference proteome</keyword>
<dbReference type="Proteomes" id="UP001596958">
    <property type="component" value="Unassembled WGS sequence"/>
</dbReference>
<feature type="transmembrane region" description="Helical" evidence="6">
    <location>
        <begin position="79"/>
        <end position="103"/>
    </location>
</feature>
<keyword evidence="4 6" id="KW-1133">Transmembrane helix</keyword>
<evidence type="ECO:0000256" key="3">
    <source>
        <dbReference type="ARBA" id="ARBA00022692"/>
    </source>
</evidence>
<sequence length="511" mass="58293">MGKYIKIYIWQLVSILLNFGSVFIVTPFISSNKAFYGIYTIVVSAYLFISYADFGFLSAGMKYAAEHYAQKDEEEEVKVIGFSGAVFLTFVSLYALLILVLAYNPSFLIKNLSDQSELVTARNMFIILAFSCPILVFQRIIQIIYGIRLLDYKFQRVLIISNIIKICSTVIFFSNGKYMIVEYFLFSQICLLVSVIVGGVMLKFSLNYNVQLLLRSLRFSRRIYNKTKKLAFTSIFLTISWILYYELDPFAIGKLLGTTQVAIYAIGLTVISYFRSLFGILFTPFIARFNHFIGLNDKDGLRAFFLKVTTLFFPVTVFPVLIVLLTVKSFILTWVGVAYVPSIAIVQILVACYLFSFITYPSGILIMANESVRALYFTSSLQPIIFWVGVIITYPTLGLMSFAYFKLLAFFLETVVYTVIVCRFLNISIFKFLTAIIKPALLPLVVILLLFFLSRDFQPLQTGKVFLAYYFGYVACFIGAGILCYYFTSITFKTFVDKILINAFKKKVQVS</sequence>
<feature type="transmembrane region" description="Helical" evidence="6">
    <location>
        <begin position="432"/>
        <end position="454"/>
    </location>
</feature>
<feature type="transmembrane region" description="Helical" evidence="6">
    <location>
        <begin position="35"/>
        <end position="58"/>
    </location>
</feature>
<organism evidence="7 8">
    <name type="scientific">Mucilaginibacter calamicampi</name>
    <dbReference type="NCBI Taxonomy" id="1302352"/>
    <lineage>
        <taxon>Bacteria</taxon>
        <taxon>Pseudomonadati</taxon>
        <taxon>Bacteroidota</taxon>
        <taxon>Sphingobacteriia</taxon>
        <taxon>Sphingobacteriales</taxon>
        <taxon>Sphingobacteriaceae</taxon>
        <taxon>Mucilaginibacter</taxon>
    </lineage>
</organism>
<feature type="transmembrane region" description="Helical" evidence="6">
    <location>
        <begin position="261"/>
        <end position="283"/>
    </location>
</feature>
<reference evidence="8" key="1">
    <citation type="journal article" date="2019" name="Int. J. Syst. Evol. Microbiol.">
        <title>The Global Catalogue of Microorganisms (GCM) 10K type strain sequencing project: providing services to taxonomists for standard genome sequencing and annotation.</title>
        <authorList>
            <consortium name="The Broad Institute Genomics Platform"/>
            <consortium name="The Broad Institute Genome Sequencing Center for Infectious Disease"/>
            <person name="Wu L."/>
            <person name="Ma J."/>
        </authorList>
    </citation>
    <scope>NUCLEOTIDE SEQUENCE [LARGE SCALE GENOMIC DNA]</scope>
    <source>
        <strain evidence="8">CCUG 63418</strain>
    </source>
</reference>
<comment type="subcellular location">
    <subcellularLocation>
        <location evidence="1">Cell membrane</location>
        <topology evidence="1">Multi-pass membrane protein</topology>
    </subcellularLocation>
</comment>
<feature type="transmembrane region" description="Helical" evidence="6">
    <location>
        <begin position="403"/>
        <end position="425"/>
    </location>
</feature>
<evidence type="ECO:0000256" key="5">
    <source>
        <dbReference type="ARBA" id="ARBA00023136"/>
    </source>
</evidence>
<dbReference type="EMBL" id="JBHTHU010000005">
    <property type="protein sequence ID" value="MFD0749639.1"/>
    <property type="molecule type" value="Genomic_DNA"/>
</dbReference>
<feature type="transmembrane region" description="Helical" evidence="6">
    <location>
        <begin position="180"/>
        <end position="206"/>
    </location>
</feature>
<evidence type="ECO:0000313" key="8">
    <source>
        <dbReference type="Proteomes" id="UP001596958"/>
    </source>
</evidence>